<protein>
    <submittedName>
        <fullName evidence="1">Uncharacterized protein</fullName>
    </submittedName>
</protein>
<dbReference type="EMBL" id="MNVC01000036">
    <property type="protein sequence ID" value="OIO18675.1"/>
    <property type="molecule type" value="Genomic_DNA"/>
</dbReference>
<name>A0A1J4U5X3_9BACT</name>
<sequence>MVFLKRVGLFSLGILAVFSFISLIPREVNADSSPVLTKFAIASRILHADTFGSEIVWLDNGTIKYYDVSTNYTIDVATVSDFYGVAVFSKTILWADKEANDYVVYSYNVLTGSKKQIANLSQVGPLEEGASKISVSEFVSPTFFVYKVESGAWGNMYKQFNVTESKAYGAKDLDGNAVIGDGQEYFKKDSDSKLQYYYANGYFGTSPTKVLIAHSGVENFIDELRIKDVSTGVITDLKNGINFKGSFQNGKLNSERAVFSRYNDGTDAYGYYVLDLKTGNEKKLVGLTSSFMNTPPVGAFEEVDWIGSDALWREIKSDGKYYYHYSAVTDSQCFVGKDFYFFDGDTFSWGKMTDKYYFLQDKMGNLYAQPLICTSETSQANSVVDDTGKLIKMQGNPSVYYLSKNGKRYVFPDYGVYGSWYSNFLSVKTIIPSEMYQIQIGGNVTYKPGTLIKITTDPKVYAVDKGGVLRWIKSETIAKSLYGNDWGRRVKDVMDFLFVNYTFGNSINSVSDYVPSNSANGSPTIDIDKGL</sequence>
<comment type="caution">
    <text evidence="1">The sequence shown here is derived from an EMBL/GenBank/DDBJ whole genome shotgun (WGS) entry which is preliminary data.</text>
</comment>
<organism evidence="1 2">
    <name type="scientific">Candidatus Magasanikbacteria bacterium CG1_02_32_51</name>
    <dbReference type="NCBI Taxonomy" id="1805238"/>
    <lineage>
        <taxon>Bacteria</taxon>
        <taxon>Candidatus Magasanikiibacteriota</taxon>
    </lineage>
</organism>
<evidence type="ECO:0000313" key="1">
    <source>
        <dbReference type="EMBL" id="OIO18675.1"/>
    </source>
</evidence>
<reference evidence="1 2" key="1">
    <citation type="journal article" date="2016" name="Environ. Microbiol.">
        <title>Genomic resolution of a cold subsurface aquifer community provides metabolic insights for novel microbes adapted to high CO concentrations.</title>
        <authorList>
            <person name="Probst A.J."/>
            <person name="Castelle C.J."/>
            <person name="Singh A."/>
            <person name="Brown C.T."/>
            <person name="Anantharaman K."/>
            <person name="Sharon I."/>
            <person name="Hug L.A."/>
            <person name="Burstein D."/>
            <person name="Emerson J.B."/>
            <person name="Thomas B.C."/>
            <person name="Banfield J.F."/>
        </authorList>
    </citation>
    <scope>NUCLEOTIDE SEQUENCE [LARGE SCALE GENOMIC DNA]</scope>
    <source>
        <strain evidence="1">CG1_02_32_51</strain>
    </source>
</reference>
<dbReference type="SUPFAM" id="SSF82171">
    <property type="entry name" value="DPP6 N-terminal domain-like"/>
    <property type="match status" value="1"/>
</dbReference>
<dbReference type="Proteomes" id="UP000181941">
    <property type="component" value="Unassembled WGS sequence"/>
</dbReference>
<evidence type="ECO:0000313" key="2">
    <source>
        <dbReference type="Proteomes" id="UP000181941"/>
    </source>
</evidence>
<proteinExistence type="predicted"/>
<dbReference type="AlphaFoldDB" id="A0A1J4U5X3"/>
<gene>
    <name evidence="1" type="ORF">AUJ23_03250</name>
</gene>
<accession>A0A1J4U5X3</accession>